<sequence length="175" mass="19046">MQIWNYDPTTGELVSTGLSDESPMEPGVFLLPAFATNIAPPSFVDGFCPVFRDGGWSLVEDHRGEKWWDVNGAEIVISELGKVPDGLSNVAPPPPEPAPPPPAIVTPRQLRLALTKFGMRQAVEDYVNTQDITVKDSWEYSSQFERTHPLILAAAAALGKAEADLDALFDLAKTL</sequence>
<protein>
    <submittedName>
        <fullName evidence="1">Uncharacterized protein</fullName>
    </submittedName>
</protein>
<name>A0A323URY2_RHOPL</name>
<evidence type="ECO:0000313" key="1">
    <source>
        <dbReference type="EMBL" id="PZA13946.1"/>
    </source>
</evidence>
<accession>A0A323URY2</accession>
<reference evidence="1 2" key="1">
    <citation type="submission" date="2018-06" db="EMBL/GenBank/DDBJ databases">
        <title>Draft Whole-Genome Sequence of the purple photosynthetic bacterium Rhodospeudomonas palustris XCP.</title>
        <authorList>
            <person name="Rayyan A."/>
            <person name="Meyer T.E."/>
            <person name="Kyndt J.A."/>
        </authorList>
    </citation>
    <scope>NUCLEOTIDE SEQUENCE [LARGE SCALE GENOMIC DNA]</scope>
    <source>
        <strain evidence="1 2">XCP</strain>
    </source>
</reference>
<gene>
    <name evidence="1" type="ORF">DNX69_00515</name>
</gene>
<comment type="caution">
    <text evidence="1">The sequence shown here is derived from an EMBL/GenBank/DDBJ whole genome shotgun (WGS) entry which is preliminary data.</text>
</comment>
<dbReference type="Proteomes" id="UP000248134">
    <property type="component" value="Unassembled WGS sequence"/>
</dbReference>
<proteinExistence type="predicted"/>
<organism evidence="1 2">
    <name type="scientific">Rhodopseudomonas palustris</name>
    <dbReference type="NCBI Taxonomy" id="1076"/>
    <lineage>
        <taxon>Bacteria</taxon>
        <taxon>Pseudomonadati</taxon>
        <taxon>Pseudomonadota</taxon>
        <taxon>Alphaproteobacteria</taxon>
        <taxon>Hyphomicrobiales</taxon>
        <taxon>Nitrobacteraceae</taxon>
        <taxon>Rhodopseudomonas</taxon>
    </lineage>
</organism>
<dbReference type="AlphaFoldDB" id="A0A323URY2"/>
<dbReference type="RefSeq" id="WP_110783950.1">
    <property type="nucleotide sequence ID" value="NZ_QKQS01000001.1"/>
</dbReference>
<evidence type="ECO:0000313" key="2">
    <source>
        <dbReference type="Proteomes" id="UP000248134"/>
    </source>
</evidence>
<dbReference type="EMBL" id="QKQS01000001">
    <property type="protein sequence ID" value="PZA13946.1"/>
    <property type="molecule type" value="Genomic_DNA"/>
</dbReference>
<dbReference type="OrthoDB" id="8256609at2"/>